<dbReference type="InterPro" id="IPR011009">
    <property type="entry name" value="Kinase-like_dom_sf"/>
</dbReference>
<gene>
    <name evidence="2" type="ORF">JTE90_000843</name>
</gene>
<evidence type="ECO:0000313" key="3">
    <source>
        <dbReference type="Proteomes" id="UP000827092"/>
    </source>
</evidence>
<dbReference type="GO" id="GO:0005524">
    <property type="term" value="F:ATP binding"/>
    <property type="evidence" value="ECO:0007669"/>
    <property type="project" value="InterPro"/>
</dbReference>
<name>A0AAV6VTB9_9ARAC</name>
<organism evidence="2 3">
    <name type="scientific">Oedothorax gibbosus</name>
    <dbReference type="NCBI Taxonomy" id="931172"/>
    <lineage>
        <taxon>Eukaryota</taxon>
        <taxon>Metazoa</taxon>
        <taxon>Ecdysozoa</taxon>
        <taxon>Arthropoda</taxon>
        <taxon>Chelicerata</taxon>
        <taxon>Arachnida</taxon>
        <taxon>Araneae</taxon>
        <taxon>Araneomorphae</taxon>
        <taxon>Entelegynae</taxon>
        <taxon>Araneoidea</taxon>
        <taxon>Linyphiidae</taxon>
        <taxon>Erigoninae</taxon>
        <taxon>Oedothorax</taxon>
    </lineage>
</organism>
<dbReference type="Gene3D" id="3.30.200.20">
    <property type="entry name" value="Phosphorylase Kinase, domain 1"/>
    <property type="match status" value="1"/>
</dbReference>
<accession>A0AAV6VTB9</accession>
<dbReference type="Pfam" id="PF00069">
    <property type="entry name" value="Pkinase"/>
    <property type="match status" value="1"/>
</dbReference>
<dbReference type="CDD" id="cd00180">
    <property type="entry name" value="PKc"/>
    <property type="match status" value="1"/>
</dbReference>
<keyword evidence="3" id="KW-1185">Reference proteome</keyword>
<dbReference type="GO" id="GO:0044773">
    <property type="term" value="P:mitotic DNA damage checkpoint signaling"/>
    <property type="evidence" value="ECO:0007669"/>
    <property type="project" value="TreeGrafter"/>
</dbReference>
<dbReference type="SUPFAM" id="SSF56112">
    <property type="entry name" value="Protein kinase-like (PK-like)"/>
    <property type="match status" value="1"/>
</dbReference>
<proteinExistence type="predicted"/>
<dbReference type="GO" id="GO:0005634">
    <property type="term" value="C:nucleus"/>
    <property type="evidence" value="ECO:0007669"/>
    <property type="project" value="TreeGrafter"/>
</dbReference>
<evidence type="ECO:0000259" key="1">
    <source>
        <dbReference type="PROSITE" id="PS50011"/>
    </source>
</evidence>
<dbReference type="PANTHER" id="PTHR44167:SF30">
    <property type="entry name" value="PHOSPHORYLASE KINASE"/>
    <property type="match status" value="1"/>
</dbReference>
<dbReference type="InterPro" id="IPR008271">
    <property type="entry name" value="Ser/Thr_kinase_AS"/>
</dbReference>
<sequence length="349" mass="39390">MGGFQWIRKKLQKVDNFRKRARKFFGGKKQKENRLPEDNTSSFESATSEKSYRNIMVTQELLKLKEPCENWIEEALEPLKSEYNFEACFGTGEYGSICKLSNKSSKYQVAAKIVLNEDVGAYEEDLWAILKHPHILPLLQTVYTAKYQVFLSPLMEGGLEAAVYDGKVTFAQLRQYLQGAFEGLDHLHASGMCHLDVKGDNVLIGGGKGVLCDFGFVAPKNSALTNEKVGMPDPFRPPEASLHFGYEAPIPSGEACDLWGCGIMLNELGSNFPLLYAKPEKGNWEKHVYPVLLESLQTETFVARVQLTYSDVDARTAFLLHDLILNFLEMQPEKRSSVQNALNHQFFKE</sequence>
<dbReference type="PROSITE" id="PS50011">
    <property type="entry name" value="PROTEIN_KINASE_DOM"/>
    <property type="match status" value="1"/>
</dbReference>
<dbReference type="PANTHER" id="PTHR44167">
    <property type="entry name" value="OVARIAN-SPECIFIC SERINE/THREONINE-PROTEIN KINASE LOK-RELATED"/>
    <property type="match status" value="1"/>
</dbReference>
<reference evidence="2 3" key="1">
    <citation type="journal article" date="2022" name="Nat. Ecol. Evol.">
        <title>A masculinizing supergene underlies an exaggerated male reproductive morph in a spider.</title>
        <authorList>
            <person name="Hendrickx F."/>
            <person name="De Corte Z."/>
            <person name="Sonet G."/>
            <person name="Van Belleghem S.M."/>
            <person name="Kostlbacher S."/>
            <person name="Vangestel C."/>
        </authorList>
    </citation>
    <scope>NUCLEOTIDE SEQUENCE [LARGE SCALE GENOMIC DNA]</scope>
    <source>
        <strain evidence="2">W744_W776</strain>
    </source>
</reference>
<dbReference type="Proteomes" id="UP000827092">
    <property type="component" value="Unassembled WGS sequence"/>
</dbReference>
<comment type="caution">
    <text evidence="2">The sequence shown here is derived from an EMBL/GenBank/DDBJ whole genome shotgun (WGS) entry which is preliminary data.</text>
</comment>
<dbReference type="Gene3D" id="1.10.510.10">
    <property type="entry name" value="Transferase(Phosphotransferase) domain 1"/>
    <property type="match status" value="1"/>
</dbReference>
<dbReference type="AlphaFoldDB" id="A0AAV6VTB9"/>
<dbReference type="SMART" id="SM00220">
    <property type="entry name" value="S_TKc"/>
    <property type="match status" value="1"/>
</dbReference>
<dbReference type="PROSITE" id="PS00108">
    <property type="entry name" value="PROTEIN_KINASE_ST"/>
    <property type="match status" value="1"/>
</dbReference>
<protein>
    <recommendedName>
        <fullName evidence="1">Protein kinase domain-containing protein</fullName>
    </recommendedName>
</protein>
<feature type="domain" description="Protein kinase" evidence="1">
    <location>
        <begin position="83"/>
        <end position="347"/>
    </location>
</feature>
<dbReference type="GO" id="GO:0004674">
    <property type="term" value="F:protein serine/threonine kinase activity"/>
    <property type="evidence" value="ECO:0007669"/>
    <property type="project" value="TreeGrafter"/>
</dbReference>
<dbReference type="EMBL" id="JAFNEN010000024">
    <property type="protein sequence ID" value="KAG8199750.1"/>
    <property type="molecule type" value="Genomic_DNA"/>
</dbReference>
<dbReference type="InterPro" id="IPR000719">
    <property type="entry name" value="Prot_kinase_dom"/>
</dbReference>
<evidence type="ECO:0000313" key="2">
    <source>
        <dbReference type="EMBL" id="KAG8199750.1"/>
    </source>
</evidence>